<sequence length="31" mass="3600">MGLIDLFCKQQRKKYSSGAQLLLGLQFKKRT</sequence>
<protein>
    <submittedName>
        <fullName evidence="1">BLTX311</fullName>
    </submittedName>
</protein>
<reference evidence="1" key="1">
    <citation type="submission" date="2013-07" db="EMBL/GenBank/DDBJ databases">
        <title>Nephila pilipes venom gland.</title>
        <authorList>
            <person name="Huo L.J."/>
        </authorList>
    </citation>
    <scope>NUCLEOTIDE SEQUENCE</scope>
    <source>
        <tissue evidence="1">Venom gland</tissue>
    </source>
</reference>
<dbReference type="AlphaFoldDB" id="A0A076L280"/>
<accession>A0A076L280</accession>
<name>A0A076L280_NEPPI</name>
<proteinExistence type="evidence at transcript level"/>
<organism evidence="1">
    <name type="scientific">Nephila pilipes</name>
    <name type="common">Giant wood spider</name>
    <name type="synonym">Nephila maculata</name>
    <dbReference type="NCBI Taxonomy" id="299642"/>
    <lineage>
        <taxon>Eukaryota</taxon>
        <taxon>Metazoa</taxon>
        <taxon>Ecdysozoa</taxon>
        <taxon>Arthropoda</taxon>
        <taxon>Chelicerata</taxon>
        <taxon>Arachnida</taxon>
        <taxon>Araneae</taxon>
        <taxon>Araneomorphae</taxon>
        <taxon>Entelegynae</taxon>
        <taxon>Araneoidea</taxon>
        <taxon>Nephilidae</taxon>
        <taxon>Nephila</taxon>
    </lineage>
</organism>
<evidence type="ECO:0000313" key="1">
    <source>
        <dbReference type="EMBL" id="AII97699.1"/>
    </source>
</evidence>
<dbReference type="EMBL" id="KF433375">
    <property type="protein sequence ID" value="AII97699.1"/>
    <property type="molecule type" value="mRNA"/>
</dbReference>